<evidence type="ECO:0000256" key="1">
    <source>
        <dbReference type="ARBA" id="ARBA00004370"/>
    </source>
</evidence>
<dbReference type="InterPro" id="IPR000184">
    <property type="entry name" value="Bac_surfAg_D15"/>
</dbReference>
<dbReference type="GO" id="GO:0019867">
    <property type="term" value="C:outer membrane"/>
    <property type="evidence" value="ECO:0007669"/>
    <property type="project" value="InterPro"/>
</dbReference>
<dbReference type="Pfam" id="PF07244">
    <property type="entry name" value="POTRA"/>
    <property type="match status" value="2"/>
</dbReference>
<dbReference type="PANTHER" id="PTHR12815:SF47">
    <property type="entry name" value="TRANSLOCATION AND ASSEMBLY MODULE SUBUNIT TAMA"/>
    <property type="match status" value="1"/>
</dbReference>
<keyword evidence="9" id="KW-1185">Reference proteome</keyword>
<keyword evidence="2" id="KW-0812">Transmembrane</keyword>
<name>A0A6I2U9E6_9FIRM</name>
<evidence type="ECO:0000256" key="3">
    <source>
        <dbReference type="ARBA" id="ARBA00022729"/>
    </source>
</evidence>
<evidence type="ECO:0000256" key="6">
    <source>
        <dbReference type="SAM" id="SignalP"/>
    </source>
</evidence>
<evidence type="ECO:0000313" key="8">
    <source>
        <dbReference type="EMBL" id="MSU08058.1"/>
    </source>
</evidence>
<protein>
    <submittedName>
        <fullName evidence="8">BamA/TamA family outer membrane protein</fullName>
    </submittedName>
</protein>
<dbReference type="GeneID" id="96777972"/>
<evidence type="ECO:0000256" key="4">
    <source>
        <dbReference type="ARBA" id="ARBA00023136"/>
    </source>
</evidence>
<reference evidence="8 9" key="1">
    <citation type="submission" date="2019-08" db="EMBL/GenBank/DDBJ databases">
        <title>In-depth cultivation of the pig gut microbiome towards novel bacterial diversity and tailored functional studies.</title>
        <authorList>
            <person name="Wylensek D."/>
            <person name="Hitch T.C.A."/>
            <person name="Clavel T."/>
        </authorList>
    </citation>
    <scope>NUCLEOTIDE SEQUENCE [LARGE SCALE GENOMIC DNA]</scope>
    <source>
        <strain evidence="8 9">WCA-693-APC-5D-A</strain>
    </source>
</reference>
<sequence>MKRNEYKYLACAVALSLSVGAGSQTAFAAVDGSAAPVGFGVDLNAGKSNMINMPAMTEGKGSLELPDEDTADKEEVKDAVPTRNSVWEEAKPAEEDVIKSIEAVEGNTIVDVRYEGVSEDVLGTVKLAQVSKPGDICSGGLLADDASSLYATGYFYDVYPTFETVPEGVIVTYHLFETPVISSIELNGNTDIEPTSKLLGRMQLREGERLNRLALKEDVRAIQKQYIKDGYIMAKIRDMEVGDDGKLVIKINEGILEGFKIKGLKKTKEKVVLRELRPKVGKPLNKNEVVRSYQRLTNLDFFESVDIKPIAGVEPNACVLEIDVTEKNTGVFGIGAGYSSADGFVGMISLGDRNFRGTGDSVNVTVSKSSTDSSAKGFIFSYRRPWLDKKETAGSFKIYNRTFEYNEYNENGDFVEEFMRKNVGFDLGVSRPQSEYTTNAITFRNKDDKYEKYKSGTDRSTWEEWKRDNFGLTRSVLFQHITDTRDNYIYPTEGYKSVLGYEYAGLGGDFKYHKFTIDGSTFRSVGRNQVLVFHGSYGHATSNLPTVSKFMLGGQDTIRGYRDDMFRGNSMVLGNIEFRFPLSKNFKAALFTDFGSAWDNGWKPSKLHGSYGVGVMLDSPLGLIRVDVGHGTQGNRVHFNVGGTF</sequence>
<evidence type="ECO:0000259" key="7">
    <source>
        <dbReference type="PROSITE" id="PS51779"/>
    </source>
</evidence>
<proteinExistence type="predicted"/>
<evidence type="ECO:0000256" key="5">
    <source>
        <dbReference type="ARBA" id="ARBA00023237"/>
    </source>
</evidence>
<evidence type="ECO:0000256" key="2">
    <source>
        <dbReference type="ARBA" id="ARBA00022692"/>
    </source>
</evidence>
<comment type="subcellular location">
    <subcellularLocation>
        <location evidence="1">Membrane</location>
    </subcellularLocation>
</comment>
<dbReference type="EMBL" id="VUNR01000004">
    <property type="protein sequence ID" value="MSU08058.1"/>
    <property type="molecule type" value="Genomic_DNA"/>
</dbReference>
<feature type="chain" id="PRO_5026356100" evidence="6">
    <location>
        <begin position="29"/>
        <end position="645"/>
    </location>
</feature>
<evidence type="ECO:0000313" key="9">
    <source>
        <dbReference type="Proteomes" id="UP000433181"/>
    </source>
</evidence>
<comment type="caution">
    <text evidence="8">The sequence shown here is derived from an EMBL/GenBank/DDBJ whole genome shotgun (WGS) entry which is preliminary data.</text>
</comment>
<dbReference type="Proteomes" id="UP000433181">
    <property type="component" value="Unassembled WGS sequence"/>
</dbReference>
<keyword evidence="4" id="KW-0472">Membrane</keyword>
<dbReference type="InterPro" id="IPR034746">
    <property type="entry name" value="POTRA"/>
</dbReference>
<keyword evidence="5" id="KW-0998">Cell outer membrane</keyword>
<organism evidence="8 9">
    <name type="scientific">Anaerovibrio slackiae</name>
    <dbReference type="NCBI Taxonomy" id="2652309"/>
    <lineage>
        <taxon>Bacteria</taxon>
        <taxon>Bacillati</taxon>
        <taxon>Bacillota</taxon>
        <taxon>Negativicutes</taxon>
        <taxon>Selenomonadales</taxon>
        <taxon>Selenomonadaceae</taxon>
        <taxon>Anaerovibrio</taxon>
    </lineage>
</organism>
<keyword evidence="3 6" id="KW-0732">Signal</keyword>
<dbReference type="Gene3D" id="2.40.160.50">
    <property type="entry name" value="membrane protein fhac: a member of the omp85/tpsb transporter family"/>
    <property type="match status" value="1"/>
</dbReference>
<feature type="domain" description="POTRA" evidence="7">
    <location>
        <begin position="179"/>
        <end position="254"/>
    </location>
</feature>
<gene>
    <name evidence="8" type="ORF">FYJ84_03505</name>
</gene>
<dbReference type="RefSeq" id="WP_154406201.1">
    <property type="nucleotide sequence ID" value="NZ_VUNR01000004.1"/>
</dbReference>
<dbReference type="Gene3D" id="3.10.20.310">
    <property type="entry name" value="membrane protein fhac"/>
    <property type="match status" value="3"/>
</dbReference>
<dbReference type="PROSITE" id="PS51779">
    <property type="entry name" value="POTRA"/>
    <property type="match status" value="1"/>
</dbReference>
<feature type="signal peptide" evidence="6">
    <location>
        <begin position="1"/>
        <end position="28"/>
    </location>
</feature>
<dbReference type="InterPro" id="IPR010827">
    <property type="entry name" value="BamA/TamA_POTRA"/>
</dbReference>
<dbReference type="PANTHER" id="PTHR12815">
    <property type="entry name" value="SORTING AND ASSEMBLY MACHINERY SAMM50 PROTEIN FAMILY MEMBER"/>
    <property type="match status" value="1"/>
</dbReference>
<dbReference type="Pfam" id="PF01103">
    <property type="entry name" value="Omp85"/>
    <property type="match status" value="1"/>
</dbReference>
<dbReference type="InterPro" id="IPR039910">
    <property type="entry name" value="D15-like"/>
</dbReference>
<dbReference type="AlphaFoldDB" id="A0A6I2U9E6"/>
<accession>A0A6I2U9E6</accession>